<keyword evidence="5" id="KW-1185">Reference proteome</keyword>
<keyword evidence="2" id="KW-1133">Transmembrane helix</keyword>
<name>A0A9X3UHI7_9HYPH</name>
<dbReference type="AlphaFoldDB" id="A0A9X3UHI7"/>
<dbReference type="SUPFAM" id="SSF52833">
    <property type="entry name" value="Thioredoxin-like"/>
    <property type="match status" value="1"/>
</dbReference>
<keyword evidence="2" id="KW-0812">Transmembrane</keyword>
<protein>
    <submittedName>
        <fullName evidence="4">Thioredoxin domain-containing protein</fullName>
    </submittedName>
</protein>
<dbReference type="EMBL" id="JAPJZI010000001">
    <property type="protein sequence ID" value="MDA5398569.1"/>
    <property type="molecule type" value="Genomic_DNA"/>
</dbReference>
<dbReference type="Pfam" id="PF00085">
    <property type="entry name" value="Thioredoxin"/>
    <property type="match status" value="1"/>
</dbReference>
<evidence type="ECO:0000313" key="4">
    <source>
        <dbReference type="EMBL" id="MDA5398569.1"/>
    </source>
</evidence>
<dbReference type="InterPro" id="IPR013766">
    <property type="entry name" value="Thioredoxin_domain"/>
</dbReference>
<dbReference type="InterPro" id="IPR036249">
    <property type="entry name" value="Thioredoxin-like_sf"/>
</dbReference>
<sequence>MKKHGNSNRSSRGKSKEQKKTGQTPDKGRRNFLRLARNGAIGVVAVGGVGVFFVQNVRSSMHEHDLSRITNGKPTVVQIHDPQCTMCLALQKQARRALNQFDDNEIDYVVANIRTNEGRALADQYGVPHVTLLLFDEKGEHKSTLRGQRQSRELATAFRLLVSG</sequence>
<keyword evidence="2" id="KW-0472">Membrane</keyword>
<evidence type="ECO:0000259" key="3">
    <source>
        <dbReference type="Pfam" id="PF00085"/>
    </source>
</evidence>
<organism evidence="4 5">
    <name type="scientific">Hoeflea prorocentri</name>
    <dbReference type="NCBI Taxonomy" id="1922333"/>
    <lineage>
        <taxon>Bacteria</taxon>
        <taxon>Pseudomonadati</taxon>
        <taxon>Pseudomonadota</taxon>
        <taxon>Alphaproteobacteria</taxon>
        <taxon>Hyphomicrobiales</taxon>
        <taxon>Rhizobiaceae</taxon>
        <taxon>Hoeflea</taxon>
    </lineage>
</organism>
<dbReference type="RefSeq" id="WP_267989982.1">
    <property type="nucleotide sequence ID" value="NZ_JAPJZI010000001.1"/>
</dbReference>
<proteinExistence type="predicted"/>
<dbReference type="Gene3D" id="3.40.30.10">
    <property type="entry name" value="Glutaredoxin"/>
    <property type="match status" value="1"/>
</dbReference>
<evidence type="ECO:0000256" key="1">
    <source>
        <dbReference type="SAM" id="MobiDB-lite"/>
    </source>
</evidence>
<evidence type="ECO:0000256" key="2">
    <source>
        <dbReference type="SAM" id="Phobius"/>
    </source>
</evidence>
<evidence type="ECO:0000313" key="5">
    <source>
        <dbReference type="Proteomes" id="UP001151234"/>
    </source>
</evidence>
<reference evidence="4" key="1">
    <citation type="submission" date="2022-11" db="EMBL/GenBank/DDBJ databases">
        <title>Draft genome sequence of Hoeflea poritis E7-10 and Hoeflea prorocentri PM5-8, separated from scleractinian coral Porites lutea and marine dinoflagellate.</title>
        <authorList>
            <person name="Zhang G."/>
            <person name="Wei Q."/>
            <person name="Cai L."/>
        </authorList>
    </citation>
    <scope>NUCLEOTIDE SEQUENCE</scope>
    <source>
        <strain evidence="4">PM5-8</strain>
    </source>
</reference>
<feature type="transmembrane region" description="Helical" evidence="2">
    <location>
        <begin position="35"/>
        <end position="54"/>
    </location>
</feature>
<dbReference type="Proteomes" id="UP001151234">
    <property type="component" value="Unassembled WGS sequence"/>
</dbReference>
<feature type="region of interest" description="Disordered" evidence="1">
    <location>
        <begin position="1"/>
        <end position="31"/>
    </location>
</feature>
<gene>
    <name evidence="4" type="ORF">OQ273_08305</name>
</gene>
<feature type="domain" description="Thioredoxin" evidence="3">
    <location>
        <begin position="67"/>
        <end position="156"/>
    </location>
</feature>
<comment type="caution">
    <text evidence="4">The sequence shown here is derived from an EMBL/GenBank/DDBJ whole genome shotgun (WGS) entry which is preliminary data.</text>
</comment>
<accession>A0A9X3UHI7</accession>